<accession>A0A8J3TGC2</accession>
<dbReference type="FunFam" id="3.40.50.300:FF:000421">
    <property type="entry name" value="Branched-chain amino acid ABC transporter ATP-binding protein"/>
    <property type="match status" value="1"/>
</dbReference>
<evidence type="ECO:0000259" key="4">
    <source>
        <dbReference type="PROSITE" id="PS50893"/>
    </source>
</evidence>
<organism evidence="5 6">
    <name type="scientific">Planosporangium mesophilum</name>
    <dbReference type="NCBI Taxonomy" id="689768"/>
    <lineage>
        <taxon>Bacteria</taxon>
        <taxon>Bacillati</taxon>
        <taxon>Actinomycetota</taxon>
        <taxon>Actinomycetes</taxon>
        <taxon>Micromonosporales</taxon>
        <taxon>Micromonosporaceae</taxon>
        <taxon>Planosporangium</taxon>
    </lineage>
</organism>
<dbReference type="InterPro" id="IPR003439">
    <property type="entry name" value="ABC_transporter-like_ATP-bd"/>
</dbReference>
<dbReference type="InterPro" id="IPR051120">
    <property type="entry name" value="ABC_AA/LPS_Transport"/>
</dbReference>
<keyword evidence="3 5" id="KW-0067">ATP-binding</keyword>
<sequence length="278" mass="29380">MGLTAAADPAPARDPARDPAPAALLDVRDVSVRFDGVVALDGLSFQVPPGKICGLIGPNGAGKTTMFNVVSRVYNATSGQVLLDGQDLLALPPHKIAAVGVARTFQNIALFGSMTVLDNVAVGAHSRGRANWLTAALRIGSASDSADARADAMELLRRLGLDSLALRPVAGLPFGTMKRIELARALAARPRLLLLDEPANGLTHSEVDELGTTIRMLRDEFGLAVLLVEHHMKLVMGISDRVTVLNFGRRIADGTPADVQRDPAVIDAYLGSGDRDRD</sequence>
<dbReference type="Pfam" id="PF00005">
    <property type="entry name" value="ABC_tran"/>
    <property type="match status" value="1"/>
</dbReference>
<evidence type="ECO:0000256" key="1">
    <source>
        <dbReference type="ARBA" id="ARBA00022448"/>
    </source>
</evidence>
<evidence type="ECO:0000313" key="5">
    <source>
        <dbReference type="EMBL" id="GII25066.1"/>
    </source>
</evidence>
<dbReference type="GO" id="GO:0005524">
    <property type="term" value="F:ATP binding"/>
    <property type="evidence" value="ECO:0007669"/>
    <property type="project" value="UniProtKB-KW"/>
</dbReference>
<dbReference type="InterPro" id="IPR003593">
    <property type="entry name" value="AAA+_ATPase"/>
</dbReference>
<dbReference type="CDD" id="cd03219">
    <property type="entry name" value="ABC_Mj1267_LivG_branched"/>
    <property type="match status" value="1"/>
</dbReference>
<dbReference type="EMBL" id="BOON01000045">
    <property type="protein sequence ID" value="GII25066.1"/>
    <property type="molecule type" value="Genomic_DNA"/>
</dbReference>
<dbReference type="SUPFAM" id="SSF52540">
    <property type="entry name" value="P-loop containing nucleoside triphosphate hydrolases"/>
    <property type="match status" value="1"/>
</dbReference>
<dbReference type="InterPro" id="IPR027417">
    <property type="entry name" value="P-loop_NTPase"/>
</dbReference>
<keyword evidence="1" id="KW-0813">Transport</keyword>
<dbReference type="InterPro" id="IPR032823">
    <property type="entry name" value="BCA_ABC_TP_C"/>
</dbReference>
<dbReference type="Pfam" id="PF12399">
    <property type="entry name" value="BCA_ABC_TP_C"/>
    <property type="match status" value="1"/>
</dbReference>
<dbReference type="Proteomes" id="UP000599074">
    <property type="component" value="Unassembled WGS sequence"/>
</dbReference>
<evidence type="ECO:0000256" key="3">
    <source>
        <dbReference type="ARBA" id="ARBA00022840"/>
    </source>
</evidence>
<name>A0A8J3TGC2_9ACTN</name>
<evidence type="ECO:0000256" key="2">
    <source>
        <dbReference type="ARBA" id="ARBA00022741"/>
    </source>
</evidence>
<keyword evidence="2" id="KW-0547">Nucleotide-binding</keyword>
<dbReference type="AlphaFoldDB" id="A0A8J3TGC2"/>
<reference evidence="5" key="1">
    <citation type="submission" date="2021-01" db="EMBL/GenBank/DDBJ databases">
        <title>Whole genome shotgun sequence of Planosporangium mesophilum NBRC 109066.</title>
        <authorList>
            <person name="Komaki H."/>
            <person name="Tamura T."/>
        </authorList>
    </citation>
    <scope>NUCLEOTIDE SEQUENCE</scope>
    <source>
        <strain evidence="5">NBRC 109066</strain>
    </source>
</reference>
<proteinExistence type="predicted"/>
<dbReference type="GO" id="GO:0016887">
    <property type="term" value="F:ATP hydrolysis activity"/>
    <property type="evidence" value="ECO:0007669"/>
    <property type="project" value="InterPro"/>
</dbReference>
<dbReference type="PROSITE" id="PS50893">
    <property type="entry name" value="ABC_TRANSPORTER_2"/>
    <property type="match status" value="1"/>
</dbReference>
<feature type="domain" description="ABC transporter" evidence="4">
    <location>
        <begin position="25"/>
        <end position="272"/>
    </location>
</feature>
<dbReference type="PANTHER" id="PTHR45772:SF4">
    <property type="entry name" value="ABC TRANSPORTER ATP-BINDING PROTEIN"/>
    <property type="match status" value="1"/>
</dbReference>
<keyword evidence="6" id="KW-1185">Reference proteome</keyword>
<protein>
    <submittedName>
        <fullName evidence="5">ABC transporter ATP-binding protein</fullName>
    </submittedName>
</protein>
<gene>
    <name evidence="5" type="ORF">Pme01_46630</name>
</gene>
<dbReference type="PANTHER" id="PTHR45772">
    <property type="entry name" value="CONSERVED COMPONENT OF ABC TRANSPORTER FOR NATURAL AMINO ACIDS-RELATED"/>
    <property type="match status" value="1"/>
</dbReference>
<dbReference type="SMART" id="SM00382">
    <property type="entry name" value="AAA"/>
    <property type="match status" value="1"/>
</dbReference>
<dbReference type="Gene3D" id="3.40.50.300">
    <property type="entry name" value="P-loop containing nucleotide triphosphate hydrolases"/>
    <property type="match status" value="1"/>
</dbReference>
<dbReference type="GO" id="GO:0005886">
    <property type="term" value="C:plasma membrane"/>
    <property type="evidence" value="ECO:0007669"/>
    <property type="project" value="TreeGrafter"/>
</dbReference>
<comment type="caution">
    <text evidence="5">The sequence shown here is derived from an EMBL/GenBank/DDBJ whole genome shotgun (WGS) entry which is preliminary data.</text>
</comment>
<evidence type="ECO:0000313" key="6">
    <source>
        <dbReference type="Proteomes" id="UP000599074"/>
    </source>
</evidence>